<evidence type="ECO:0008006" key="4">
    <source>
        <dbReference type="Google" id="ProtNLM"/>
    </source>
</evidence>
<dbReference type="AlphaFoldDB" id="A0AAD4CPK7"/>
<evidence type="ECO:0000256" key="1">
    <source>
        <dbReference type="SAM" id="MobiDB-lite"/>
    </source>
</evidence>
<reference evidence="2" key="1">
    <citation type="journal article" date="2019" name="Beilstein J. Org. Chem.">
        <title>Nanangenines: drimane sesquiterpenoids as the dominant metabolite cohort of a novel Australian fungus, Aspergillus nanangensis.</title>
        <authorList>
            <person name="Lacey H.J."/>
            <person name="Gilchrist C.L.M."/>
            <person name="Crombie A."/>
            <person name="Kalaitzis J.A."/>
            <person name="Vuong D."/>
            <person name="Rutledge P.J."/>
            <person name="Turner P."/>
            <person name="Pitt J.I."/>
            <person name="Lacey E."/>
            <person name="Chooi Y.H."/>
            <person name="Piggott A.M."/>
        </authorList>
    </citation>
    <scope>NUCLEOTIDE SEQUENCE</scope>
    <source>
        <strain evidence="2">MST-FP2251</strain>
    </source>
</reference>
<dbReference type="EMBL" id="VCAU01000027">
    <property type="protein sequence ID" value="KAF9890341.1"/>
    <property type="molecule type" value="Genomic_DNA"/>
</dbReference>
<gene>
    <name evidence="2" type="ORF">FE257_006007</name>
</gene>
<keyword evidence="3" id="KW-1185">Reference proteome</keyword>
<dbReference type="CDD" id="cd01709">
    <property type="entry name" value="RT_like_1"/>
    <property type="match status" value="1"/>
</dbReference>
<evidence type="ECO:0000313" key="2">
    <source>
        <dbReference type="EMBL" id="KAF9890341.1"/>
    </source>
</evidence>
<protein>
    <recommendedName>
        <fullName evidence="4">Reverse transcriptase domain-containing protein</fullName>
    </recommendedName>
</protein>
<evidence type="ECO:0000313" key="3">
    <source>
        <dbReference type="Proteomes" id="UP001194746"/>
    </source>
</evidence>
<dbReference type="Proteomes" id="UP001194746">
    <property type="component" value="Unassembled WGS sequence"/>
</dbReference>
<accession>A0AAD4CPK7</accession>
<proteinExistence type="predicted"/>
<dbReference type="PANTHER" id="PTHR37015:SF1">
    <property type="entry name" value="REVERSE TRANSCRIPTASE DOMAIN-CONTAINING PROTEIN"/>
    <property type="match status" value="1"/>
</dbReference>
<reference evidence="2" key="2">
    <citation type="submission" date="2020-02" db="EMBL/GenBank/DDBJ databases">
        <authorList>
            <person name="Gilchrist C.L.M."/>
            <person name="Chooi Y.-H."/>
        </authorList>
    </citation>
    <scope>NUCLEOTIDE SEQUENCE</scope>
    <source>
        <strain evidence="2">MST-FP2251</strain>
    </source>
</reference>
<dbReference type="PANTHER" id="PTHR37015">
    <property type="entry name" value="REVERSE TRANSCRIPTASE DOMAIN-CONTAINING PROTEIN"/>
    <property type="match status" value="1"/>
</dbReference>
<comment type="caution">
    <text evidence="2">The sequence shown here is derived from an EMBL/GenBank/DDBJ whole genome shotgun (WGS) entry which is preliminary data.</text>
</comment>
<organism evidence="2 3">
    <name type="scientific">Aspergillus nanangensis</name>
    <dbReference type="NCBI Taxonomy" id="2582783"/>
    <lineage>
        <taxon>Eukaryota</taxon>
        <taxon>Fungi</taxon>
        <taxon>Dikarya</taxon>
        <taxon>Ascomycota</taxon>
        <taxon>Pezizomycotina</taxon>
        <taxon>Eurotiomycetes</taxon>
        <taxon>Eurotiomycetidae</taxon>
        <taxon>Eurotiales</taxon>
        <taxon>Aspergillaceae</taxon>
        <taxon>Aspergillus</taxon>
        <taxon>Aspergillus subgen. Circumdati</taxon>
    </lineage>
</organism>
<sequence>MAAVSALSQTLQSLTSSKIRELEKQKTAYENRKANIYADADQQPTLFNRVETLLTGTNKIYPDASNDNKIENIERALRQHRYDSAVTEAMLAEFEQELRDRLDKYSRKLRTADLYSRLLTQWTTAPEDGVQESSSEADYMMVDDGQKQRLKQLCDQFEEVVFTPQETNKDAIKQFLDGLFPDEDGKGNLKWLREQVKTTSTALLEETPFDIETTTVTIRGLLTEDILSEEKQGVLKSLLQNKVALREINDVLNLRWNDLDNWDWYADDGIPVLPRQQLNGKYRIWMDEDVLQLIFVQYIGMRLCILLKRVLQQFIMRKSAWNWAVGPQLTDQDQERRSYYTGTRVVPKGVEQKRKDDYHDTYFLSQLPTAMETLVEQGGSYDNDEDDDEDEDEDDDDDDDENICSHTKNKNVKQELLRTIATETLIHRNIYGKAAVIQSDLQWFATGLSHSTIFALMEYLGFDERWIEFFHTYLESPLNMDKSSEGREPVGPRIRKRGVPMAHASEKMTGELVLFFMDLAVNRETGLLLYRLHDDLWVCGDPSQCARAWEVMGKYAKATGLEFNTRKTGSVYLAESIDDTLASRLPSGPVIFGFLKLDPQSGTWVIDHEQVYAHLRQLKKQLEECNSVISWIRTWNSCIGRFFKNTFGQPAHCFGQPHVDSILATYKMMQEVLFGESTVTQHLRGMIQSQFGEFDFPDAFFYFPEKLGGLGLRNPFISAFLVRDNMESSPLKLIENFQESERTIYQNGKNQFEKLSEKARRQRLPNKDTLPVALGELNTYMSFEEYSRFRWQTSPPFLQLYKALHIVPEAEEVQSTYDTSYAIAKVMTLSEVKGLDQEKRWILQMYRSEMEAKYGSMSLVDKRYLPVGVMQMVKDKKVKWQMVL</sequence>
<feature type="compositionally biased region" description="Acidic residues" evidence="1">
    <location>
        <begin position="382"/>
        <end position="402"/>
    </location>
</feature>
<name>A0AAD4CPK7_ASPNN</name>
<feature type="region of interest" description="Disordered" evidence="1">
    <location>
        <begin position="378"/>
        <end position="407"/>
    </location>
</feature>